<dbReference type="AlphaFoldDB" id="A0A2P8E675"/>
<reference evidence="1 2" key="1">
    <citation type="submission" date="2018-03" db="EMBL/GenBank/DDBJ databases">
        <title>Genomic Encyclopedia of Archaeal and Bacterial Type Strains, Phase II (KMG-II): from individual species to whole genera.</title>
        <authorList>
            <person name="Goeker M."/>
        </authorList>
    </citation>
    <scope>NUCLEOTIDE SEQUENCE [LARGE SCALE GENOMIC DNA]</scope>
    <source>
        <strain evidence="1 2">DSM 28057</strain>
    </source>
</reference>
<gene>
    <name evidence="1" type="ORF">CLV48_104145</name>
</gene>
<proteinExistence type="predicted"/>
<accession>A0A2P8E675</accession>
<evidence type="ECO:0000313" key="2">
    <source>
        <dbReference type="Proteomes" id="UP000240708"/>
    </source>
</evidence>
<dbReference type="Proteomes" id="UP000240708">
    <property type="component" value="Unassembled WGS sequence"/>
</dbReference>
<dbReference type="EMBL" id="PYGF01000004">
    <property type="protein sequence ID" value="PSL04971.1"/>
    <property type="molecule type" value="Genomic_DNA"/>
</dbReference>
<sequence length="38" mass="4375">MKTLEKLLSFLKAPYRAKSYTNLKAIDLFYLLGIKGLL</sequence>
<comment type="caution">
    <text evidence="1">The sequence shown here is derived from an EMBL/GenBank/DDBJ whole genome shotgun (WGS) entry which is preliminary data.</text>
</comment>
<name>A0A2P8E675_9BACT</name>
<keyword evidence="2" id="KW-1185">Reference proteome</keyword>
<protein>
    <submittedName>
        <fullName evidence="1">Uncharacterized protein</fullName>
    </submittedName>
</protein>
<evidence type="ECO:0000313" key="1">
    <source>
        <dbReference type="EMBL" id="PSL04971.1"/>
    </source>
</evidence>
<organism evidence="1 2">
    <name type="scientific">Cecembia rubra</name>
    <dbReference type="NCBI Taxonomy" id="1485585"/>
    <lineage>
        <taxon>Bacteria</taxon>
        <taxon>Pseudomonadati</taxon>
        <taxon>Bacteroidota</taxon>
        <taxon>Cytophagia</taxon>
        <taxon>Cytophagales</taxon>
        <taxon>Cyclobacteriaceae</taxon>
        <taxon>Cecembia</taxon>
    </lineage>
</organism>